<gene>
    <name evidence="1" type="ORF">ZIOFF_050711</name>
</gene>
<comment type="caution">
    <text evidence="1">The sequence shown here is derived from an EMBL/GenBank/DDBJ whole genome shotgun (WGS) entry which is preliminary data.</text>
</comment>
<organism evidence="1 2">
    <name type="scientific">Zingiber officinale</name>
    <name type="common">Ginger</name>
    <name type="synonym">Amomum zingiber</name>
    <dbReference type="NCBI Taxonomy" id="94328"/>
    <lineage>
        <taxon>Eukaryota</taxon>
        <taxon>Viridiplantae</taxon>
        <taxon>Streptophyta</taxon>
        <taxon>Embryophyta</taxon>
        <taxon>Tracheophyta</taxon>
        <taxon>Spermatophyta</taxon>
        <taxon>Magnoliopsida</taxon>
        <taxon>Liliopsida</taxon>
        <taxon>Zingiberales</taxon>
        <taxon>Zingiberaceae</taxon>
        <taxon>Zingiber</taxon>
    </lineage>
</organism>
<sequence length="84" mass="9212">MMLSGPLGKFGLHCYRDGSIDRLSKIGSRYHFRAYHQHSSTFLHRPCGSAALVPSYLLSLYSIVGQLVKPCFQISPLALVASTG</sequence>
<protein>
    <submittedName>
        <fullName evidence="1">Uncharacterized protein</fullName>
    </submittedName>
</protein>
<reference evidence="1 2" key="1">
    <citation type="submission" date="2020-08" db="EMBL/GenBank/DDBJ databases">
        <title>Plant Genome Project.</title>
        <authorList>
            <person name="Zhang R.-G."/>
        </authorList>
    </citation>
    <scope>NUCLEOTIDE SEQUENCE [LARGE SCALE GENOMIC DNA]</scope>
    <source>
        <tissue evidence="1">Rhizome</tissue>
    </source>
</reference>
<dbReference type="Proteomes" id="UP000734854">
    <property type="component" value="Unassembled WGS sequence"/>
</dbReference>
<evidence type="ECO:0000313" key="2">
    <source>
        <dbReference type="Proteomes" id="UP000734854"/>
    </source>
</evidence>
<accession>A0A8J5FJA9</accession>
<proteinExistence type="predicted"/>
<name>A0A8J5FJA9_ZINOF</name>
<keyword evidence="2" id="KW-1185">Reference proteome</keyword>
<dbReference type="EMBL" id="JACMSC010000014">
    <property type="protein sequence ID" value="KAG6489442.1"/>
    <property type="molecule type" value="Genomic_DNA"/>
</dbReference>
<evidence type="ECO:0000313" key="1">
    <source>
        <dbReference type="EMBL" id="KAG6489442.1"/>
    </source>
</evidence>
<dbReference type="AlphaFoldDB" id="A0A8J5FJA9"/>